<dbReference type="PROSITE" id="PS50297">
    <property type="entry name" value="ANK_REP_REGION"/>
    <property type="match status" value="1"/>
</dbReference>
<dbReference type="Pfam" id="PF12796">
    <property type="entry name" value="Ank_2"/>
    <property type="match status" value="1"/>
</dbReference>
<dbReference type="PANTHER" id="PTHR24198">
    <property type="entry name" value="ANKYRIN REPEAT AND PROTEIN KINASE DOMAIN-CONTAINING PROTEIN"/>
    <property type="match status" value="1"/>
</dbReference>
<evidence type="ECO:0000256" key="2">
    <source>
        <dbReference type="ARBA" id="ARBA00023043"/>
    </source>
</evidence>
<organism evidence="4 5">
    <name type="scientific">Conoideocrella luteorostrata</name>
    <dbReference type="NCBI Taxonomy" id="1105319"/>
    <lineage>
        <taxon>Eukaryota</taxon>
        <taxon>Fungi</taxon>
        <taxon>Dikarya</taxon>
        <taxon>Ascomycota</taxon>
        <taxon>Pezizomycotina</taxon>
        <taxon>Sordariomycetes</taxon>
        <taxon>Hypocreomycetidae</taxon>
        <taxon>Hypocreales</taxon>
        <taxon>Clavicipitaceae</taxon>
        <taxon>Conoideocrella</taxon>
    </lineage>
</organism>
<name>A0AAJ0FSU4_9HYPO</name>
<protein>
    <recommendedName>
        <fullName evidence="6">Ankyrin repeat protein</fullName>
    </recommendedName>
</protein>
<dbReference type="Pfam" id="PF00023">
    <property type="entry name" value="Ank"/>
    <property type="match status" value="1"/>
</dbReference>
<dbReference type="EMBL" id="JASWJB010000139">
    <property type="protein sequence ID" value="KAK2595212.1"/>
    <property type="molecule type" value="Genomic_DNA"/>
</dbReference>
<sequence length="253" mass="28223">MSGTALQAACDYRKPDIVKMLLDRGGNPNIRFPNSVYSFLILSTTWNNQELILIHLLEAKNIHVNIRVGPDRLFPLQSACANMNLRYVGKLLEKGADIDAIDPDNNQAIHMAAAAGKSTVINFLLENNAEVTQNSKQKQLAIQEALRNANDGNDFALQRDVDSLRQRADTLQAEVDSYQLGNRNSPYSMLGTSSIRSCENLPNHMFFKHEGSTTTFKEPIEDIDTTREKKPKKTGRPSGGVECSKNFEWAVLD</sequence>
<dbReference type="Gene3D" id="1.25.40.20">
    <property type="entry name" value="Ankyrin repeat-containing domain"/>
    <property type="match status" value="1"/>
</dbReference>
<evidence type="ECO:0000313" key="5">
    <source>
        <dbReference type="Proteomes" id="UP001251528"/>
    </source>
</evidence>
<dbReference type="InterPro" id="IPR002110">
    <property type="entry name" value="Ankyrin_rpt"/>
</dbReference>
<dbReference type="PROSITE" id="PS50088">
    <property type="entry name" value="ANK_REPEAT"/>
    <property type="match status" value="2"/>
</dbReference>
<dbReference type="SUPFAM" id="SSF48403">
    <property type="entry name" value="Ankyrin repeat"/>
    <property type="match status" value="1"/>
</dbReference>
<feature type="repeat" description="ANK" evidence="3">
    <location>
        <begin position="104"/>
        <end position="136"/>
    </location>
</feature>
<keyword evidence="5" id="KW-1185">Reference proteome</keyword>
<evidence type="ECO:0008006" key="6">
    <source>
        <dbReference type="Google" id="ProtNLM"/>
    </source>
</evidence>
<reference evidence="4" key="1">
    <citation type="submission" date="2023-06" db="EMBL/GenBank/DDBJ databases">
        <title>Conoideocrella luteorostrata (Hypocreales: Clavicipitaceae), a potential biocontrol fungus for elongate hemlock scale in United States Christmas tree production areas.</title>
        <authorList>
            <person name="Barrett H."/>
            <person name="Lovett B."/>
            <person name="Macias A.M."/>
            <person name="Stajich J.E."/>
            <person name="Kasson M.T."/>
        </authorList>
    </citation>
    <scope>NUCLEOTIDE SEQUENCE</scope>
    <source>
        <strain evidence="4">ARSEF 14590</strain>
    </source>
</reference>
<dbReference type="PANTHER" id="PTHR24198:SF165">
    <property type="entry name" value="ANKYRIN REPEAT-CONTAINING PROTEIN-RELATED"/>
    <property type="match status" value="1"/>
</dbReference>
<keyword evidence="1" id="KW-0677">Repeat</keyword>
<keyword evidence="2 3" id="KW-0040">ANK repeat</keyword>
<dbReference type="Proteomes" id="UP001251528">
    <property type="component" value="Unassembled WGS sequence"/>
</dbReference>
<dbReference type="AlphaFoldDB" id="A0AAJ0FSU4"/>
<accession>A0AAJ0FSU4</accession>
<dbReference type="SMART" id="SM00248">
    <property type="entry name" value="ANK"/>
    <property type="match status" value="3"/>
</dbReference>
<proteinExistence type="predicted"/>
<feature type="repeat" description="ANK" evidence="3">
    <location>
        <begin position="71"/>
        <end position="103"/>
    </location>
</feature>
<dbReference type="InterPro" id="IPR036770">
    <property type="entry name" value="Ankyrin_rpt-contain_sf"/>
</dbReference>
<evidence type="ECO:0000256" key="1">
    <source>
        <dbReference type="ARBA" id="ARBA00022737"/>
    </source>
</evidence>
<evidence type="ECO:0000256" key="3">
    <source>
        <dbReference type="PROSITE-ProRule" id="PRU00023"/>
    </source>
</evidence>
<evidence type="ECO:0000313" key="4">
    <source>
        <dbReference type="EMBL" id="KAK2595212.1"/>
    </source>
</evidence>
<gene>
    <name evidence="4" type="ORF">QQS21_007065</name>
</gene>
<comment type="caution">
    <text evidence="4">The sequence shown here is derived from an EMBL/GenBank/DDBJ whole genome shotgun (WGS) entry which is preliminary data.</text>
</comment>